<dbReference type="EMBL" id="BGPR01008360">
    <property type="protein sequence ID" value="GBN33310.1"/>
    <property type="molecule type" value="Genomic_DNA"/>
</dbReference>
<protein>
    <submittedName>
        <fullName evidence="1">Uncharacterized protein</fullName>
    </submittedName>
</protein>
<accession>A0A4Y2N3Y3</accession>
<dbReference type="AlphaFoldDB" id="A0A4Y2N3Y3"/>
<proteinExistence type="predicted"/>
<sequence>MGIPDIRSISFLTSSDGHVLQWPFPPRCTRYYNPTFYLCSATYPSYTGRPSMLTPPGRPPALGGAVITVQRKYVALGGPSGRNA</sequence>
<gene>
    <name evidence="1" type="ORF">AVEN_267690_1</name>
</gene>
<evidence type="ECO:0000313" key="2">
    <source>
        <dbReference type="Proteomes" id="UP000499080"/>
    </source>
</evidence>
<comment type="caution">
    <text evidence="1">The sequence shown here is derived from an EMBL/GenBank/DDBJ whole genome shotgun (WGS) entry which is preliminary data.</text>
</comment>
<reference evidence="1 2" key="1">
    <citation type="journal article" date="2019" name="Sci. Rep.">
        <title>Orb-weaving spider Araneus ventricosus genome elucidates the spidroin gene catalogue.</title>
        <authorList>
            <person name="Kono N."/>
            <person name="Nakamura H."/>
            <person name="Ohtoshi R."/>
            <person name="Moran D.A.P."/>
            <person name="Shinohara A."/>
            <person name="Yoshida Y."/>
            <person name="Fujiwara M."/>
            <person name="Mori M."/>
            <person name="Tomita M."/>
            <person name="Arakawa K."/>
        </authorList>
    </citation>
    <scope>NUCLEOTIDE SEQUENCE [LARGE SCALE GENOMIC DNA]</scope>
</reference>
<name>A0A4Y2N3Y3_ARAVE</name>
<dbReference type="Proteomes" id="UP000499080">
    <property type="component" value="Unassembled WGS sequence"/>
</dbReference>
<organism evidence="1 2">
    <name type="scientific">Araneus ventricosus</name>
    <name type="common">Orbweaver spider</name>
    <name type="synonym">Epeira ventricosa</name>
    <dbReference type="NCBI Taxonomy" id="182803"/>
    <lineage>
        <taxon>Eukaryota</taxon>
        <taxon>Metazoa</taxon>
        <taxon>Ecdysozoa</taxon>
        <taxon>Arthropoda</taxon>
        <taxon>Chelicerata</taxon>
        <taxon>Arachnida</taxon>
        <taxon>Araneae</taxon>
        <taxon>Araneomorphae</taxon>
        <taxon>Entelegynae</taxon>
        <taxon>Araneoidea</taxon>
        <taxon>Araneidae</taxon>
        <taxon>Araneus</taxon>
    </lineage>
</organism>
<evidence type="ECO:0000313" key="1">
    <source>
        <dbReference type="EMBL" id="GBN33310.1"/>
    </source>
</evidence>
<keyword evidence="2" id="KW-1185">Reference proteome</keyword>